<keyword evidence="2" id="KW-1133">Transmembrane helix</keyword>
<evidence type="ECO:0000256" key="2">
    <source>
        <dbReference type="SAM" id="Phobius"/>
    </source>
</evidence>
<accession>A0A521CA25</accession>
<dbReference type="AlphaFoldDB" id="A0A521CA25"/>
<gene>
    <name evidence="3" type="ORF">SAMN06273567_102229</name>
</gene>
<proteinExistence type="predicted"/>
<reference evidence="3 4" key="1">
    <citation type="submission" date="2017-05" db="EMBL/GenBank/DDBJ databases">
        <authorList>
            <person name="Varghese N."/>
            <person name="Submissions S."/>
        </authorList>
    </citation>
    <scope>NUCLEOTIDE SEQUENCE [LARGE SCALE GENOMIC DNA]</scope>
    <source>
        <strain evidence="3 4">DSM 46834</strain>
    </source>
</reference>
<feature type="transmembrane region" description="Helical" evidence="2">
    <location>
        <begin position="42"/>
        <end position="65"/>
    </location>
</feature>
<dbReference type="EMBL" id="FXTJ01000002">
    <property type="protein sequence ID" value="SMO56215.1"/>
    <property type="molecule type" value="Genomic_DNA"/>
</dbReference>
<evidence type="ECO:0000313" key="4">
    <source>
        <dbReference type="Proteomes" id="UP000317484"/>
    </source>
</evidence>
<evidence type="ECO:0000256" key="1">
    <source>
        <dbReference type="SAM" id="MobiDB-lite"/>
    </source>
</evidence>
<dbReference type="RefSeq" id="WP_142457454.1">
    <property type="nucleotide sequence ID" value="NZ_FXTJ01000002.1"/>
</dbReference>
<keyword evidence="2" id="KW-0812">Transmembrane</keyword>
<sequence length="76" mass="8257">MSTPVDHPTPSSEGPEPAAGRTAQHTDEDDYANKRGIEDRRWLLAIVVIGFIVLAFVGMFVLTALGGGTDYVPWNE</sequence>
<organism evidence="3 4">
    <name type="scientific">Geodermatophilus aquaeductus</name>
    <dbReference type="NCBI Taxonomy" id="1564161"/>
    <lineage>
        <taxon>Bacteria</taxon>
        <taxon>Bacillati</taxon>
        <taxon>Actinomycetota</taxon>
        <taxon>Actinomycetes</taxon>
        <taxon>Geodermatophilales</taxon>
        <taxon>Geodermatophilaceae</taxon>
        <taxon>Geodermatophilus</taxon>
    </lineage>
</organism>
<protein>
    <submittedName>
        <fullName evidence="3">Uncharacterized protein</fullName>
    </submittedName>
</protein>
<dbReference type="Proteomes" id="UP000317484">
    <property type="component" value="Unassembled WGS sequence"/>
</dbReference>
<evidence type="ECO:0000313" key="3">
    <source>
        <dbReference type="EMBL" id="SMO56215.1"/>
    </source>
</evidence>
<keyword evidence="4" id="KW-1185">Reference proteome</keyword>
<name>A0A521CA25_9ACTN</name>
<keyword evidence="2" id="KW-0472">Membrane</keyword>
<feature type="region of interest" description="Disordered" evidence="1">
    <location>
        <begin position="1"/>
        <end position="32"/>
    </location>
</feature>